<dbReference type="Proteomes" id="UP000032452">
    <property type="component" value="Unassembled WGS sequence"/>
</dbReference>
<protein>
    <submittedName>
        <fullName evidence="2">Uncharacterized protein</fullName>
    </submittedName>
</protein>
<feature type="transmembrane region" description="Helical" evidence="1">
    <location>
        <begin position="74"/>
        <end position="94"/>
    </location>
</feature>
<reference evidence="2 3" key="1">
    <citation type="submission" date="2015-02" db="EMBL/GenBank/DDBJ databases">
        <title>Draft genome of a novel marine cyanobacterium (Chroococcales) isolated from South Atlantic Ocean.</title>
        <authorList>
            <person name="Rigonato J."/>
            <person name="Alvarenga D.O."/>
            <person name="Branco L.H."/>
            <person name="Varani A.M."/>
            <person name="Brandini F.P."/>
            <person name="Fiore M.F."/>
        </authorList>
    </citation>
    <scope>NUCLEOTIDE SEQUENCE [LARGE SCALE GENOMIC DNA]</scope>
    <source>
        <strain evidence="2 3">CENA595</strain>
    </source>
</reference>
<keyword evidence="1" id="KW-0812">Transmembrane</keyword>
<comment type="caution">
    <text evidence="2">The sequence shown here is derived from an EMBL/GenBank/DDBJ whole genome shotgun (WGS) entry which is preliminary data.</text>
</comment>
<keyword evidence="1" id="KW-0472">Membrane</keyword>
<feature type="transmembrane region" description="Helical" evidence="1">
    <location>
        <begin position="37"/>
        <end position="62"/>
    </location>
</feature>
<accession>A0A0D9A050</accession>
<dbReference type="OrthoDB" id="428562at2"/>
<dbReference type="STRING" id="1618023.UH38_04600"/>
<dbReference type="RefSeq" id="WP_045053451.1">
    <property type="nucleotide sequence ID" value="NZ_CAWMDP010000011.1"/>
</dbReference>
<keyword evidence="1" id="KW-1133">Transmembrane helix</keyword>
<gene>
    <name evidence="2" type="ORF">UH38_04600</name>
</gene>
<evidence type="ECO:0000313" key="3">
    <source>
        <dbReference type="Proteomes" id="UP000032452"/>
    </source>
</evidence>
<dbReference type="AlphaFoldDB" id="A0A0D9A050"/>
<sequence>MLDNVEQNDVVDSDKNLLPKHNKLVGTQSEVEKAKAWIVKALIIIFGSTIGCCFVLVALEIIFPSSNKETLKDIVTSILFAETVILGTVLGFYFGDRSKH</sequence>
<evidence type="ECO:0000256" key="1">
    <source>
        <dbReference type="SAM" id="Phobius"/>
    </source>
</evidence>
<dbReference type="EMBL" id="JYON01000003">
    <property type="protein sequence ID" value="KJH72836.1"/>
    <property type="molecule type" value="Genomic_DNA"/>
</dbReference>
<organism evidence="2 3">
    <name type="scientific">Aliterella atlantica CENA595</name>
    <dbReference type="NCBI Taxonomy" id="1618023"/>
    <lineage>
        <taxon>Bacteria</taxon>
        <taxon>Bacillati</taxon>
        <taxon>Cyanobacteriota</taxon>
        <taxon>Cyanophyceae</taxon>
        <taxon>Chroococcidiopsidales</taxon>
        <taxon>Aliterellaceae</taxon>
        <taxon>Aliterella</taxon>
    </lineage>
</organism>
<keyword evidence="3" id="KW-1185">Reference proteome</keyword>
<proteinExistence type="predicted"/>
<evidence type="ECO:0000313" key="2">
    <source>
        <dbReference type="EMBL" id="KJH72836.1"/>
    </source>
</evidence>
<name>A0A0D9A050_9CYAN</name>